<comment type="similarity">
    <text evidence="1">Belongs to the proteasome subunit p55 family.</text>
</comment>
<keyword evidence="2 5" id="KW-0647">Proteasome</keyword>
<dbReference type="SUPFAM" id="SSF46785">
    <property type="entry name" value="Winged helix' DNA-binding domain"/>
    <property type="match status" value="1"/>
</dbReference>
<feature type="region of interest" description="Disordered" evidence="3">
    <location>
        <begin position="252"/>
        <end position="279"/>
    </location>
</feature>
<dbReference type="EMBL" id="GBXI01000282">
    <property type="protein sequence ID" value="JAD14010.1"/>
    <property type="molecule type" value="Transcribed_RNA"/>
</dbReference>
<dbReference type="InterPro" id="IPR000717">
    <property type="entry name" value="PCI_dom"/>
</dbReference>
<feature type="domain" description="PCI" evidence="4">
    <location>
        <begin position="319"/>
        <end position="492"/>
    </location>
</feature>
<evidence type="ECO:0000313" key="5">
    <source>
        <dbReference type="EMBL" id="JAD00358.1"/>
    </source>
</evidence>
<dbReference type="AlphaFoldDB" id="A0A0A1WPN2"/>
<organism evidence="5">
    <name type="scientific">Zeugodacus cucurbitae</name>
    <name type="common">Melon fruit fly</name>
    <name type="synonym">Bactrocera cucurbitae</name>
    <dbReference type="NCBI Taxonomy" id="28588"/>
    <lineage>
        <taxon>Eukaryota</taxon>
        <taxon>Metazoa</taxon>
        <taxon>Ecdysozoa</taxon>
        <taxon>Arthropoda</taxon>
        <taxon>Hexapoda</taxon>
        <taxon>Insecta</taxon>
        <taxon>Pterygota</taxon>
        <taxon>Neoptera</taxon>
        <taxon>Endopterygota</taxon>
        <taxon>Diptera</taxon>
        <taxon>Brachycera</taxon>
        <taxon>Muscomorpha</taxon>
        <taxon>Tephritoidea</taxon>
        <taxon>Tephritidae</taxon>
        <taxon>Zeugodacus</taxon>
        <taxon>Zeugodacus</taxon>
    </lineage>
</organism>
<accession>A0A0A1WPN2</accession>
<protein>
    <submittedName>
        <fullName evidence="5">26S proteasome non-ATPase regulatory subunit 12</fullName>
    </submittedName>
</protein>
<feature type="compositionally biased region" description="Basic and acidic residues" evidence="3">
    <location>
        <begin position="300"/>
        <end position="316"/>
    </location>
</feature>
<evidence type="ECO:0000313" key="6">
    <source>
        <dbReference type="EMBL" id="JAD14010.1"/>
    </source>
</evidence>
<dbReference type="InterPro" id="IPR040134">
    <property type="entry name" value="PSMD12/CSN4"/>
</dbReference>
<dbReference type="InterPro" id="IPR040896">
    <property type="entry name" value="RPN5_C"/>
</dbReference>
<proteinExistence type="inferred from homology"/>
<feature type="region of interest" description="Disordered" evidence="3">
    <location>
        <begin position="295"/>
        <end position="316"/>
    </location>
</feature>
<sequence length="534" mass="61019">MDNYLFEGGRITKMEVDYSPACDEKIPLAKDMAKRNPEAFHDAIELLLQLEKQTRLGADMVSCSRVLVAICQICFEAQNWNALNEYVSLLARRRSQLKQAVSKMIQECCTYVDKTPDKATKLKLIDTLRSVTEGKIYVEIERARLTKILADIKEADGDITGAASVMEELQVETYGSMDKREKVELILEQMRLCLLKEDFVSTQIIAKKISIKFFDDPAQHDLKLKFYNLMIRLDRDGSFLKTSRHYQAIAEPARPVPAVPQLTEEEKKKLSEEDKKKREDEIKAAATAAAALSTVELTPEQEKKKLSEEDKKKREDEIKAAATAAAALSTVELTPEQEKEQKEKLICAVLYCVLAPFDNEQSDMMAHLSKKKKLEDIPAYREILRLFMSKELINFDTFNVDFGSVLAENEMFSESTKHGRKCISELKDRLIEHNIRIIAMYYSRIHLQRMSELLNLPSNRCEEYLSKLANTDTIRVKIDRPVGIIYFTTKKSASDILNNWANDVNQLMSLVNKTCHLINKEECIHSAIGVVVEE</sequence>
<dbReference type="Gene3D" id="1.10.10.10">
    <property type="entry name" value="Winged helix-like DNA-binding domain superfamily/Winged helix DNA-binding domain"/>
    <property type="match status" value="1"/>
</dbReference>
<gene>
    <name evidence="5" type="primary">PSMD12_0</name>
    <name evidence="6" type="synonym">PSMD12_1</name>
    <name evidence="5" type="ORF">g.5759</name>
    <name evidence="6" type="ORF">g.5760</name>
</gene>
<dbReference type="Pfam" id="PF01399">
    <property type="entry name" value="PCI"/>
    <property type="match status" value="1"/>
</dbReference>
<dbReference type="FunFam" id="1.10.10.10:FF:000070">
    <property type="entry name" value="26S proteasome non-ATPase regulatory subunit 12"/>
    <property type="match status" value="1"/>
</dbReference>
<dbReference type="InterPro" id="IPR036390">
    <property type="entry name" value="WH_DNA-bd_sf"/>
</dbReference>
<dbReference type="PROSITE" id="PS50250">
    <property type="entry name" value="PCI"/>
    <property type="match status" value="1"/>
</dbReference>
<dbReference type="Pfam" id="PF18098">
    <property type="entry name" value="RPN5_C"/>
    <property type="match status" value="1"/>
</dbReference>
<evidence type="ECO:0000256" key="1">
    <source>
        <dbReference type="ARBA" id="ARBA00006397"/>
    </source>
</evidence>
<dbReference type="InterPro" id="IPR054559">
    <property type="entry name" value="PSMD12-CSN4-like_N"/>
</dbReference>
<feature type="compositionally biased region" description="Basic and acidic residues" evidence="3">
    <location>
        <begin position="264"/>
        <end position="279"/>
    </location>
</feature>
<dbReference type="InterPro" id="IPR036388">
    <property type="entry name" value="WH-like_DNA-bd_sf"/>
</dbReference>
<dbReference type="PANTHER" id="PTHR10855">
    <property type="entry name" value="26S PROTEASOME NON-ATPASE REGULATORY SUBUNIT 12/COP9 SIGNALOSOME COMPLEX SUBUNIT 4"/>
    <property type="match status" value="1"/>
</dbReference>
<evidence type="ECO:0000256" key="2">
    <source>
        <dbReference type="ARBA" id="ARBA00022942"/>
    </source>
</evidence>
<dbReference type="GO" id="GO:0005634">
    <property type="term" value="C:nucleus"/>
    <property type="evidence" value="ECO:0007669"/>
    <property type="project" value="UniProtKB-ARBA"/>
</dbReference>
<reference evidence="5" key="1">
    <citation type="submission" date="2014-11" db="EMBL/GenBank/DDBJ databases">
        <authorList>
            <person name="Geib S."/>
        </authorList>
    </citation>
    <scope>NUCLEOTIDE SEQUENCE</scope>
</reference>
<dbReference type="Pfam" id="PF22241">
    <property type="entry name" value="PSMD12-CSN4_N"/>
    <property type="match status" value="1"/>
</dbReference>
<evidence type="ECO:0000259" key="4">
    <source>
        <dbReference type="PROSITE" id="PS50250"/>
    </source>
</evidence>
<dbReference type="SMART" id="SM00088">
    <property type="entry name" value="PINT"/>
    <property type="match status" value="1"/>
</dbReference>
<name>A0A0A1WPN2_ZEUCU</name>
<dbReference type="GO" id="GO:0008541">
    <property type="term" value="C:proteasome regulatory particle, lid subcomplex"/>
    <property type="evidence" value="ECO:0007669"/>
    <property type="project" value="TreeGrafter"/>
</dbReference>
<evidence type="ECO:0000256" key="3">
    <source>
        <dbReference type="SAM" id="MobiDB-lite"/>
    </source>
</evidence>
<dbReference type="GO" id="GO:0005737">
    <property type="term" value="C:cytoplasm"/>
    <property type="evidence" value="ECO:0007669"/>
    <property type="project" value="TreeGrafter"/>
</dbReference>
<dbReference type="PANTHER" id="PTHR10855:SF1">
    <property type="entry name" value="26S PROTEASOME NON-ATPASE REGULATORY SUBUNIT 12"/>
    <property type="match status" value="1"/>
</dbReference>
<reference evidence="5" key="2">
    <citation type="journal article" date="2015" name="Gigascience">
        <title>Reconstructing a comprehensive transcriptome assembly of a white-pupal translocated strain of the pest fruit fly Bactrocera cucurbitae.</title>
        <authorList>
            <person name="Sim S.B."/>
            <person name="Calla B."/>
            <person name="Hall B."/>
            <person name="DeRego T."/>
            <person name="Geib S.M."/>
        </authorList>
    </citation>
    <scope>NUCLEOTIDE SEQUENCE</scope>
</reference>
<dbReference type="EMBL" id="GBXI01013934">
    <property type="protein sequence ID" value="JAD00358.1"/>
    <property type="molecule type" value="Transcribed_RNA"/>
</dbReference>